<dbReference type="RefSeq" id="WP_239674889.1">
    <property type="nucleotide sequence ID" value="NZ_CP070499.1"/>
</dbReference>
<keyword evidence="3" id="KW-1185">Reference proteome</keyword>
<accession>A0A895Y564</accession>
<dbReference type="EMBL" id="CP070499">
    <property type="protein sequence ID" value="QSB12844.1"/>
    <property type="molecule type" value="Genomic_DNA"/>
</dbReference>
<dbReference type="AlphaFoldDB" id="A0A895Y564"/>
<gene>
    <name evidence="2" type="ORF">JQS43_14265</name>
</gene>
<feature type="region of interest" description="Disordered" evidence="1">
    <location>
        <begin position="50"/>
        <end position="85"/>
    </location>
</feature>
<feature type="compositionally biased region" description="Pro residues" evidence="1">
    <location>
        <begin position="55"/>
        <end position="66"/>
    </location>
</feature>
<evidence type="ECO:0000313" key="2">
    <source>
        <dbReference type="EMBL" id="QSB12844.1"/>
    </source>
</evidence>
<evidence type="ECO:0000313" key="3">
    <source>
        <dbReference type="Proteomes" id="UP000662857"/>
    </source>
</evidence>
<dbReference type="Proteomes" id="UP000662857">
    <property type="component" value="Chromosome"/>
</dbReference>
<dbReference type="KEGG" id="nhy:JQS43_14265"/>
<protein>
    <submittedName>
        <fullName evidence="2">Uncharacterized protein</fullName>
    </submittedName>
</protein>
<name>A0A895Y564_9ACTN</name>
<sequence>MILRVFHQTRTRPTGVTRRVVSDIQLIIDGEDLTEQVAGQLDRALGLMSPVFAQSPPPPAAPPPRQVPTGPSNAVRERRHSVIRQ</sequence>
<evidence type="ECO:0000256" key="1">
    <source>
        <dbReference type="SAM" id="MobiDB-lite"/>
    </source>
</evidence>
<proteinExistence type="predicted"/>
<reference evidence="2" key="1">
    <citation type="submission" date="2021-02" db="EMBL/GenBank/DDBJ databases">
        <title>Natrosporangium hydrolyticum gen. nov., sp. nov, a haloalkaliphilic actinobacterium from a soda solonchak soil.</title>
        <authorList>
            <person name="Sorokin D.Y."/>
            <person name="Khijniak T.V."/>
            <person name="Zakharycheva A.P."/>
            <person name="Boueva O.V."/>
            <person name="Ariskina E.V."/>
            <person name="Hahnke R.L."/>
            <person name="Bunk B."/>
            <person name="Sproer C."/>
            <person name="Schumann P."/>
            <person name="Evtushenko L.I."/>
            <person name="Kublanov I.V."/>
        </authorList>
    </citation>
    <scope>NUCLEOTIDE SEQUENCE</scope>
    <source>
        <strain evidence="2">DSM 106523</strain>
    </source>
</reference>
<organism evidence="2 3">
    <name type="scientific">Natronosporangium hydrolyticum</name>
    <dbReference type="NCBI Taxonomy" id="2811111"/>
    <lineage>
        <taxon>Bacteria</taxon>
        <taxon>Bacillati</taxon>
        <taxon>Actinomycetota</taxon>
        <taxon>Actinomycetes</taxon>
        <taxon>Micromonosporales</taxon>
        <taxon>Micromonosporaceae</taxon>
        <taxon>Natronosporangium</taxon>
    </lineage>
</organism>